<name>A0A0C3FAJ5_PILCF</name>
<dbReference type="Proteomes" id="UP000054166">
    <property type="component" value="Unassembled WGS sequence"/>
</dbReference>
<dbReference type="InParanoid" id="A0A0C3FAJ5"/>
<dbReference type="EMBL" id="KN832998">
    <property type="protein sequence ID" value="KIM81620.1"/>
    <property type="molecule type" value="Genomic_DNA"/>
</dbReference>
<gene>
    <name evidence="1" type="ORF">PILCRDRAFT_8659</name>
</gene>
<keyword evidence="2" id="KW-1185">Reference proteome</keyword>
<protein>
    <submittedName>
        <fullName evidence="1">Uncharacterized protein</fullName>
    </submittedName>
</protein>
<reference evidence="2" key="2">
    <citation type="submission" date="2015-01" db="EMBL/GenBank/DDBJ databases">
        <title>Evolutionary Origins and Diversification of the Mycorrhizal Mutualists.</title>
        <authorList>
            <consortium name="DOE Joint Genome Institute"/>
            <consortium name="Mycorrhizal Genomics Consortium"/>
            <person name="Kohler A."/>
            <person name="Kuo A."/>
            <person name="Nagy L.G."/>
            <person name="Floudas D."/>
            <person name="Copeland A."/>
            <person name="Barry K.W."/>
            <person name="Cichocki N."/>
            <person name="Veneault-Fourrey C."/>
            <person name="LaButti K."/>
            <person name="Lindquist E.A."/>
            <person name="Lipzen A."/>
            <person name="Lundell T."/>
            <person name="Morin E."/>
            <person name="Murat C."/>
            <person name="Riley R."/>
            <person name="Ohm R."/>
            <person name="Sun H."/>
            <person name="Tunlid A."/>
            <person name="Henrissat B."/>
            <person name="Grigoriev I.V."/>
            <person name="Hibbett D.S."/>
            <person name="Martin F."/>
        </authorList>
    </citation>
    <scope>NUCLEOTIDE SEQUENCE [LARGE SCALE GENOMIC DNA]</scope>
    <source>
        <strain evidence="2">F 1598</strain>
    </source>
</reference>
<evidence type="ECO:0000313" key="2">
    <source>
        <dbReference type="Proteomes" id="UP000054166"/>
    </source>
</evidence>
<evidence type="ECO:0000313" key="1">
    <source>
        <dbReference type="EMBL" id="KIM81620.1"/>
    </source>
</evidence>
<reference evidence="1 2" key="1">
    <citation type="submission" date="2014-04" db="EMBL/GenBank/DDBJ databases">
        <authorList>
            <consortium name="DOE Joint Genome Institute"/>
            <person name="Kuo A."/>
            <person name="Tarkka M."/>
            <person name="Buscot F."/>
            <person name="Kohler A."/>
            <person name="Nagy L.G."/>
            <person name="Floudas D."/>
            <person name="Copeland A."/>
            <person name="Barry K.W."/>
            <person name="Cichocki N."/>
            <person name="Veneault-Fourrey C."/>
            <person name="LaButti K."/>
            <person name="Lindquist E.A."/>
            <person name="Lipzen A."/>
            <person name="Lundell T."/>
            <person name="Morin E."/>
            <person name="Murat C."/>
            <person name="Sun H."/>
            <person name="Tunlid A."/>
            <person name="Henrissat B."/>
            <person name="Grigoriev I.V."/>
            <person name="Hibbett D.S."/>
            <person name="Martin F."/>
            <person name="Nordberg H.P."/>
            <person name="Cantor M.N."/>
            <person name="Hua S.X."/>
        </authorList>
    </citation>
    <scope>NUCLEOTIDE SEQUENCE [LARGE SCALE GENOMIC DNA]</scope>
    <source>
        <strain evidence="1 2">F 1598</strain>
    </source>
</reference>
<accession>A0A0C3FAJ5</accession>
<dbReference type="AlphaFoldDB" id="A0A0C3FAJ5"/>
<sequence>MQFQDLGGLRVRDCEAREIAAFHRFLTRSPLRPLGTKEEVTKQVISPAHDILEKSPQSNAPS</sequence>
<dbReference type="HOGENOM" id="CLU_2904972_0_0_1"/>
<proteinExistence type="predicted"/>
<organism evidence="1 2">
    <name type="scientific">Piloderma croceum (strain F 1598)</name>
    <dbReference type="NCBI Taxonomy" id="765440"/>
    <lineage>
        <taxon>Eukaryota</taxon>
        <taxon>Fungi</taxon>
        <taxon>Dikarya</taxon>
        <taxon>Basidiomycota</taxon>
        <taxon>Agaricomycotina</taxon>
        <taxon>Agaricomycetes</taxon>
        <taxon>Agaricomycetidae</taxon>
        <taxon>Atheliales</taxon>
        <taxon>Atheliaceae</taxon>
        <taxon>Piloderma</taxon>
    </lineage>
</organism>